<evidence type="ECO:0000256" key="4">
    <source>
        <dbReference type="SAM" id="MobiDB-lite"/>
    </source>
</evidence>
<comment type="caution">
    <text evidence="5">The sequence shown here is derived from an EMBL/GenBank/DDBJ whole genome shotgun (WGS) entry which is preliminary data.</text>
</comment>
<dbReference type="Proteomes" id="UP000321685">
    <property type="component" value="Unassembled WGS sequence"/>
</dbReference>
<dbReference type="RefSeq" id="WP_147112468.1">
    <property type="nucleotide sequence ID" value="NZ_BJVJ01000062.1"/>
</dbReference>
<dbReference type="InterPro" id="IPR012340">
    <property type="entry name" value="NA-bd_OB-fold"/>
</dbReference>
<dbReference type="GO" id="GO:0006260">
    <property type="term" value="P:DNA replication"/>
    <property type="evidence" value="ECO:0007669"/>
    <property type="project" value="InterPro"/>
</dbReference>
<evidence type="ECO:0000256" key="1">
    <source>
        <dbReference type="ARBA" id="ARBA00023125"/>
    </source>
</evidence>
<keyword evidence="6" id="KW-1185">Reference proteome</keyword>
<dbReference type="Pfam" id="PF00436">
    <property type="entry name" value="SSB"/>
    <property type="match status" value="1"/>
</dbReference>
<keyword evidence="1 2" id="KW-0238">DNA-binding</keyword>
<organism evidence="5 6">
    <name type="scientific">Pseudonocardia sulfidoxydans NBRC 16205</name>
    <dbReference type="NCBI Taxonomy" id="1223511"/>
    <lineage>
        <taxon>Bacteria</taxon>
        <taxon>Bacillati</taxon>
        <taxon>Actinomycetota</taxon>
        <taxon>Actinomycetes</taxon>
        <taxon>Pseudonocardiales</taxon>
        <taxon>Pseudonocardiaceae</taxon>
        <taxon>Pseudonocardia</taxon>
    </lineage>
</organism>
<protein>
    <recommendedName>
        <fullName evidence="2 3">Single-stranded DNA-binding protein</fullName>
    </recommendedName>
</protein>
<gene>
    <name evidence="5" type="ORF">PSU4_46850</name>
</gene>
<dbReference type="AlphaFoldDB" id="A0A511DLP2"/>
<dbReference type="EMBL" id="BJVJ01000062">
    <property type="protein sequence ID" value="GEL25731.1"/>
    <property type="molecule type" value="Genomic_DNA"/>
</dbReference>
<dbReference type="Gene3D" id="2.40.50.140">
    <property type="entry name" value="Nucleic acid-binding proteins"/>
    <property type="match status" value="1"/>
</dbReference>
<name>A0A511DLP2_9PSEU</name>
<feature type="region of interest" description="Disordered" evidence="4">
    <location>
        <begin position="118"/>
        <end position="153"/>
    </location>
</feature>
<dbReference type="PIRSF" id="PIRSF002070">
    <property type="entry name" value="SSB"/>
    <property type="match status" value="1"/>
</dbReference>
<evidence type="ECO:0000313" key="5">
    <source>
        <dbReference type="EMBL" id="GEL25731.1"/>
    </source>
</evidence>
<dbReference type="InterPro" id="IPR000424">
    <property type="entry name" value="Primosome_PriB/ssb"/>
</dbReference>
<dbReference type="CDD" id="cd04496">
    <property type="entry name" value="SSB_OBF"/>
    <property type="match status" value="1"/>
</dbReference>
<dbReference type="OrthoDB" id="4427276at2"/>
<evidence type="ECO:0000313" key="6">
    <source>
        <dbReference type="Proteomes" id="UP000321685"/>
    </source>
</evidence>
<proteinExistence type="predicted"/>
<dbReference type="PROSITE" id="PS50935">
    <property type="entry name" value="SSB"/>
    <property type="match status" value="1"/>
</dbReference>
<reference evidence="5 6" key="1">
    <citation type="submission" date="2019-07" db="EMBL/GenBank/DDBJ databases">
        <title>Whole genome shotgun sequence of Pseudonocardia sulfidoxydans NBRC 16205.</title>
        <authorList>
            <person name="Hosoyama A."/>
            <person name="Uohara A."/>
            <person name="Ohji S."/>
            <person name="Ichikawa N."/>
        </authorList>
    </citation>
    <scope>NUCLEOTIDE SEQUENCE [LARGE SCALE GENOMIC DNA]</scope>
    <source>
        <strain evidence="5 6">NBRC 16205</strain>
    </source>
</reference>
<evidence type="ECO:0000256" key="3">
    <source>
        <dbReference type="RuleBase" id="RU000524"/>
    </source>
</evidence>
<accession>A0A511DLP2</accession>
<evidence type="ECO:0000256" key="2">
    <source>
        <dbReference type="PIRNR" id="PIRNR002070"/>
    </source>
</evidence>
<sequence length="153" mass="16889">MNENTFHGTVGREIRINYSQRTGNAVVNFSIAINSRRFDKASGQWVSRPTVWKDVVAFGPLAENVYDTLATGMHVAVTGEEVDDSYTKELDEPGRDDVVIRRTKIEARDVAVSLRTQKARVEKVQRGSEQTGGEQAGDPQSGRRDNTAPQPVG</sequence>
<dbReference type="GO" id="GO:0003697">
    <property type="term" value="F:single-stranded DNA binding"/>
    <property type="evidence" value="ECO:0007669"/>
    <property type="project" value="InterPro"/>
</dbReference>
<dbReference type="SUPFAM" id="SSF50249">
    <property type="entry name" value="Nucleic acid-binding proteins"/>
    <property type="match status" value="1"/>
</dbReference>
<dbReference type="InterPro" id="IPR011344">
    <property type="entry name" value="ssDNA-bd"/>
</dbReference>
<dbReference type="NCBIfam" id="TIGR00621">
    <property type="entry name" value="ssb"/>
    <property type="match status" value="1"/>
</dbReference>